<feature type="transmembrane region" description="Helical" evidence="1">
    <location>
        <begin position="122"/>
        <end position="144"/>
    </location>
</feature>
<keyword evidence="1" id="KW-1133">Transmembrane helix</keyword>
<evidence type="ECO:0000313" key="3">
    <source>
        <dbReference type="EMBL" id="MBV4456522.1"/>
    </source>
</evidence>
<gene>
    <name evidence="3" type="ORF">KVG96_00960</name>
</gene>
<comment type="caution">
    <text evidence="3">The sequence shown here is derived from an EMBL/GenBank/DDBJ whole genome shotgun (WGS) entry which is preliminary data.</text>
</comment>
<feature type="transmembrane region" description="Helical" evidence="1">
    <location>
        <begin position="84"/>
        <end position="102"/>
    </location>
</feature>
<evidence type="ECO:0000313" key="4">
    <source>
        <dbReference type="Proteomes" id="UP000765224"/>
    </source>
</evidence>
<keyword evidence="1" id="KW-0812">Transmembrane</keyword>
<proteinExistence type="predicted"/>
<keyword evidence="4" id="KW-1185">Reference proteome</keyword>
<dbReference type="RefSeq" id="WP_217890481.1">
    <property type="nucleotide sequence ID" value="NZ_JAHSTS010000001.1"/>
</dbReference>
<accession>A0ABS6P7S4</accession>
<feature type="transmembrane region" description="Helical" evidence="1">
    <location>
        <begin position="21"/>
        <end position="42"/>
    </location>
</feature>
<organism evidence="3 4">
    <name type="scientific">Pseudomonas ekonensis</name>
    <dbReference type="NCBI Taxonomy" id="2842353"/>
    <lineage>
        <taxon>Bacteria</taxon>
        <taxon>Pseudomonadati</taxon>
        <taxon>Pseudomonadota</taxon>
        <taxon>Gammaproteobacteria</taxon>
        <taxon>Pseudomonadales</taxon>
        <taxon>Pseudomonadaceae</taxon>
        <taxon>Pseudomonas</taxon>
    </lineage>
</organism>
<dbReference type="Pfam" id="PF07693">
    <property type="entry name" value="KAP_NTPase"/>
    <property type="match status" value="1"/>
</dbReference>
<evidence type="ECO:0000259" key="2">
    <source>
        <dbReference type="Pfam" id="PF07693"/>
    </source>
</evidence>
<reference evidence="3 4" key="1">
    <citation type="submission" date="2021-06" db="EMBL/GenBank/DDBJ databases">
        <title>Updating the genus Pseudomonas: Description of 43 new species and partition of the Pseudomonas putida group.</title>
        <authorList>
            <person name="Girard L."/>
            <person name="Lood C."/>
            <person name="Vandamme P."/>
            <person name="Rokni-Zadeh H."/>
            <person name="Van Noort V."/>
            <person name="Hofte M."/>
            <person name="Lavigne R."/>
            <person name="De Mot R."/>
        </authorList>
    </citation>
    <scope>NUCLEOTIDE SEQUENCE [LARGE SCALE GENOMIC DNA]</scope>
    <source>
        <strain evidence="3 4">COR58</strain>
    </source>
</reference>
<dbReference type="InterPro" id="IPR011646">
    <property type="entry name" value="KAP_P-loop"/>
</dbReference>
<evidence type="ECO:0000256" key="1">
    <source>
        <dbReference type="SAM" id="Phobius"/>
    </source>
</evidence>
<dbReference type="EMBL" id="JAHSTS010000001">
    <property type="protein sequence ID" value="MBV4456522.1"/>
    <property type="molecule type" value="Genomic_DNA"/>
</dbReference>
<feature type="domain" description="KAP NTPase" evidence="2">
    <location>
        <begin position="187"/>
        <end position="449"/>
    </location>
</feature>
<dbReference type="Proteomes" id="UP000765224">
    <property type="component" value="Unassembled WGS sequence"/>
</dbReference>
<sequence length="976" mass="111489">MRFSEYSKGLRGSEITPLLQFFLSGILAGEAWAIGRIIGVLLNKHLVSLQLDAWILALAAFGVASCLIYVVSRGTLKASSKLIKSYRFDLLLVTLLGFYLSFSSDGFGNEFYAKHLEKLNFSQLVCLSASPVIIAWVAMIRAFLQTFRKGEAHPYFISDREIEKSEEDLLDIKDRADIFAERVLNGGSSESLVFGIDAPWGAGKSSFVKLCCNYWKNKGGRIIVHHFEPLRYEDGTDLTEKFIDDLISTIQQHVFAPSLRPLFKRYENLVKDKKKTSLLDIKTTLSLNSDSIDSTLEEMKFVLKNINARIIVVVDDLDRMHWSSAKSILFSIKRSFQLPSINYVICYDTSKINVTPENADSEKTQEFLEKFVNIKTSIFLSAQDLADFVSRYFDNALSKPLNLSNDAADKLKLLSRELTHLFNDKDFHRYTPFIGDIRKIKRLINTLVLLDIDKIDFNENDFNKLDILHLTLIFIYSPATFRKIYESETSGKSGTFSWTAEGNKLKNSDFYESFKTQLVVTPTIHFLLSRIFDAPKVDADQFSESETRSRAVFQGKSRPLERHLHLIAKLSKPISWESHRFLLNKKDKLFKTTTIKPYLDQISVLPPLDKESGQHEFWRIVANHSGTLETEKAVTIIYYLIDTLPKHSLLGGDELNDFRSTAVRYIAKFLDENITSQEQNSASHLSPAESAIVKHVYGDAKGNAGIIERLASPERGVLGLLDLMTFRHYCTIKTKRNRLWQALMLHGNEKPLHSGHVEETKDQAREISQFMFNLFKKQYIESGKNILEEINATDPLKLFGRYEETFTLSKNTKTWEEKIKHKKQDIKDILLSRFGNVIIDDCGVFDESGREDKNGISKAFSEYLFSVCFDPKSSDGLLHFSEYLLNFANNTLKDVNNPKDESSLSAILNNLDRVQLGQYWKNNHEAIKARAAKEEGRVIYKTYSKPSFRTDLPLAFRALDSLFFPEKTTVTEPETP</sequence>
<name>A0ABS6P7S4_9PSED</name>
<feature type="transmembrane region" description="Helical" evidence="1">
    <location>
        <begin position="54"/>
        <end position="72"/>
    </location>
</feature>
<protein>
    <recommendedName>
        <fullName evidence="2">KAP NTPase domain-containing protein</fullName>
    </recommendedName>
</protein>
<keyword evidence="1" id="KW-0472">Membrane</keyword>